<evidence type="ECO:0000259" key="2">
    <source>
        <dbReference type="Pfam" id="PF08501"/>
    </source>
</evidence>
<evidence type="ECO:0008006" key="6">
    <source>
        <dbReference type="Google" id="ProtNLM"/>
    </source>
</evidence>
<feature type="domain" description="Shikimate dehydrogenase substrate binding N-terminal" evidence="2">
    <location>
        <begin position="542"/>
        <end position="622"/>
    </location>
</feature>
<accession>A0AB34KY21</accession>
<dbReference type="InterPro" id="IPR031322">
    <property type="entry name" value="Shikimate/glucono_kinase"/>
</dbReference>
<dbReference type="RefSeq" id="XP_069232246.1">
    <property type="nucleotide sequence ID" value="XM_069370923.1"/>
</dbReference>
<dbReference type="Gene3D" id="3.40.50.300">
    <property type="entry name" value="P-loop containing nucleotide triphosphate hydrolases"/>
    <property type="match status" value="1"/>
</dbReference>
<dbReference type="InterPro" id="IPR001381">
    <property type="entry name" value="DHquinase_I"/>
</dbReference>
<dbReference type="InterPro" id="IPR013785">
    <property type="entry name" value="Aldolase_TIM"/>
</dbReference>
<dbReference type="InterPro" id="IPR036291">
    <property type="entry name" value="NAD(P)-bd_dom_sf"/>
</dbReference>
<dbReference type="AlphaFoldDB" id="A0AB34KY21"/>
<dbReference type="Pfam" id="PF01202">
    <property type="entry name" value="SKI"/>
    <property type="match status" value="1"/>
</dbReference>
<dbReference type="Gene3D" id="3.20.20.70">
    <property type="entry name" value="Aldolase class I"/>
    <property type="match status" value="1"/>
</dbReference>
<evidence type="ECO:0000259" key="3">
    <source>
        <dbReference type="Pfam" id="PF18317"/>
    </source>
</evidence>
<name>A0AB34KY21_9PEZI</name>
<dbReference type="InterPro" id="IPR027417">
    <property type="entry name" value="P-loop_NTPase"/>
</dbReference>
<evidence type="ECO:0000313" key="4">
    <source>
        <dbReference type="EMBL" id="KAL1589141.1"/>
    </source>
</evidence>
<protein>
    <recommendedName>
        <fullName evidence="6">Quinate repressor protein</fullName>
    </recommendedName>
</protein>
<dbReference type="Pfam" id="PF08501">
    <property type="entry name" value="Shikimate_dh_N"/>
    <property type="match status" value="1"/>
</dbReference>
<dbReference type="GO" id="GO:0003866">
    <property type="term" value="F:3-phosphoshikimate 1-carboxyvinyltransferase activity"/>
    <property type="evidence" value="ECO:0007669"/>
    <property type="project" value="TreeGrafter"/>
</dbReference>
<dbReference type="PANTHER" id="PTHR21090">
    <property type="entry name" value="AROM/DEHYDROQUINATE SYNTHASE"/>
    <property type="match status" value="1"/>
</dbReference>
<sequence>MATTHAGVKRSFQQMHNIEGSPGRVVSASNSRETSPRSRTPVGSRQPEGIESLGNFTQTTPTVLPRQSSFEPDASVVLVGVKGVGKSSLGVLAASAYRRRLIESERVFFDVTGHTAAAYRKLKGSAEYHRRHHEVLAQLLEQHTKNAIIILNFADLENSGADILRSFAQKHPVIHVIRDAKSVSAYLNLWAEDRVKQLLRLSGPLLRSCANFDFFNLSADEDSEEGAQLRRSDEQAWSEARTANGPFLTLKRAERDFLKLLRNIIGDHDRGPSHQSAYPLSQIPVERRTYTYGVVIDMNRVLRGEVELEDAQIGADAIEVIVPVTGIEGASSPSEPVGDPNLIAKAFSMVRRASILPIILTVARAENESEADRARRLELGQIFLRLGPEYCTVDMHLGDATIEKIASGKGRTKVIGYKHFPERLLNGWNDSELVFTYHNMHRLGCNIVKISMVTNREMDNFEVKQFKRRIRENSTMPRLICYNTGLIGRTSLCFNYVLSPVRARKDEVSCPRTGGATPLVTAKELTHALFAIFKHEPMNYHIYGRDVSWSLSPAMHNAAYAACGMSHQFTTFSAPSLDELQGLIHEHNFGGSAVVQPYKTSVVPLMTVLSAHAKAIGAVNSIIPIRELLDDGTVPDELRIMSSRNRSGPVKALWGDNTDWIGLRACVRRGLSPANTIRPNSTGIVCGAGGQARSAVYAMLSMGVRNIFVCNRTVATAHALADHYNRLIDDDVIKDAKESDGTPARVRVIESFTDPWPQDFSYPTMVVCTIPAQIKDGSAPTSFTVPDSWLRSPTGGVAVELSYNPMVTSFVLQMRPQAKRGWILMDGFDHLPEQAFAQFELFTGRRAPRKLMRDVVLHHYRDQQNKIASAGKA</sequence>
<evidence type="ECO:0000256" key="1">
    <source>
        <dbReference type="SAM" id="MobiDB-lite"/>
    </source>
</evidence>
<dbReference type="InterPro" id="IPR046346">
    <property type="entry name" value="Aminoacid_DH-like_N_sf"/>
</dbReference>
<dbReference type="GO" id="GO:0004764">
    <property type="term" value="F:shikimate 3-dehydrogenase (NADP+) activity"/>
    <property type="evidence" value="ECO:0007669"/>
    <property type="project" value="InterPro"/>
</dbReference>
<reference evidence="4 5" key="1">
    <citation type="journal article" date="2020" name="Microbiol. Resour. Announc.">
        <title>Draft Genome Sequence of a Cladosporium Species Isolated from the Mesophotic Ascidian Didemnum maculosum.</title>
        <authorList>
            <person name="Gioti A."/>
            <person name="Siaperas R."/>
            <person name="Nikolaivits E."/>
            <person name="Le Goff G."/>
            <person name="Ouazzani J."/>
            <person name="Kotoulas G."/>
            <person name="Topakas E."/>
        </authorList>
    </citation>
    <scope>NUCLEOTIDE SEQUENCE [LARGE SCALE GENOMIC DNA]</scope>
    <source>
        <strain evidence="4 5">TM138-S3</strain>
    </source>
</reference>
<dbReference type="FunFam" id="3.40.50.720:FF:000386">
    <property type="entry name" value="Quinate repressor protein"/>
    <property type="match status" value="1"/>
</dbReference>
<dbReference type="GO" id="GO:0009423">
    <property type="term" value="P:chorismate biosynthetic process"/>
    <property type="evidence" value="ECO:0007669"/>
    <property type="project" value="TreeGrafter"/>
</dbReference>
<dbReference type="InterPro" id="IPR013708">
    <property type="entry name" value="Shikimate_DH-bd_N"/>
</dbReference>
<dbReference type="EMBL" id="JAAQHG020000005">
    <property type="protein sequence ID" value="KAL1589141.1"/>
    <property type="molecule type" value="Genomic_DNA"/>
</dbReference>
<dbReference type="Proteomes" id="UP000803884">
    <property type="component" value="Unassembled WGS sequence"/>
</dbReference>
<dbReference type="CDD" id="cd00502">
    <property type="entry name" value="DHQase_I"/>
    <property type="match status" value="1"/>
</dbReference>
<dbReference type="Gene3D" id="3.40.50.720">
    <property type="entry name" value="NAD(P)-binding Rossmann-like Domain"/>
    <property type="match status" value="1"/>
</dbReference>
<dbReference type="GeneID" id="96003761"/>
<dbReference type="Pfam" id="PF01487">
    <property type="entry name" value="DHquinase_I"/>
    <property type="match status" value="1"/>
</dbReference>
<organism evidence="4 5">
    <name type="scientific">Cladosporium halotolerans</name>
    <dbReference type="NCBI Taxonomy" id="1052096"/>
    <lineage>
        <taxon>Eukaryota</taxon>
        <taxon>Fungi</taxon>
        <taxon>Dikarya</taxon>
        <taxon>Ascomycota</taxon>
        <taxon>Pezizomycotina</taxon>
        <taxon>Dothideomycetes</taxon>
        <taxon>Dothideomycetidae</taxon>
        <taxon>Cladosporiales</taxon>
        <taxon>Cladosporiaceae</taxon>
        <taxon>Cladosporium</taxon>
    </lineage>
</organism>
<evidence type="ECO:0000313" key="5">
    <source>
        <dbReference type="Proteomes" id="UP000803884"/>
    </source>
</evidence>
<dbReference type="GO" id="GO:0003855">
    <property type="term" value="F:3-dehydroquinate dehydratase activity"/>
    <property type="evidence" value="ECO:0007669"/>
    <property type="project" value="InterPro"/>
</dbReference>
<feature type="domain" description="SDH C-terminal" evidence="3">
    <location>
        <begin position="831"/>
        <end position="857"/>
    </location>
</feature>
<feature type="region of interest" description="Disordered" evidence="1">
    <location>
        <begin position="1"/>
        <end position="67"/>
    </location>
</feature>
<feature type="compositionally biased region" description="Polar residues" evidence="1">
    <location>
        <begin position="54"/>
        <end position="67"/>
    </location>
</feature>
<dbReference type="SUPFAM" id="SSF51569">
    <property type="entry name" value="Aldolase"/>
    <property type="match status" value="1"/>
</dbReference>
<dbReference type="Gene3D" id="3.40.50.10860">
    <property type="entry name" value="Leucine Dehydrogenase, chain A, domain 1"/>
    <property type="match status" value="1"/>
</dbReference>
<gene>
    <name evidence="4" type="ORF">WHR41_02317</name>
</gene>
<keyword evidence="5" id="KW-1185">Reference proteome</keyword>
<feature type="compositionally biased region" description="Polar residues" evidence="1">
    <location>
        <begin position="27"/>
        <end position="43"/>
    </location>
</feature>
<comment type="caution">
    <text evidence="4">The sequence shown here is derived from an EMBL/GenBank/DDBJ whole genome shotgun (WGS) entry which is preliminary data.</text>
</comment>
<dbReference type="SUPFAM" id="SSF52540">
    <property type="entry name" value="P-loop containing nucleoside triphosphate hydrolases"/>
    <property type="match status" value="1"/>
</dbReference>
<dbReference type="PANTHER" id="PTHR21090:SF27">
    <property type="entry name" value="QUINATE REPRESSOR PROTEIN"/>
    <property type="match status" value="1"/>
</dbReference>
<proteinExistence type="predicted"/>
<dbReference type="CDD" id="cd01065">
    <property type="entry name" value="NAD_bind_Shikimate_DH"/>
    <property type="match status" value="1"/>
</dbReference>
<dbReference type="SUPFAM" id="SSF53223">
    <property type="entry name" value="Aminoacid dehydrogenase-like, N-terminal domain"/>
    <property type="match status" value="1"/>
</dbReference>
<dbReference type="Pfam" id="PF18317">
    <property type="entry name" value="SDH_C"/>
    <property type="match status" value="1"/>
</dbReference>
<dbReference type="InterPro" id="IPR041121">
    <property type="entry name" value="SDH_C"/>
</dbReference>
<dbReference type="SUPFAM" id="SSF51735">
    <property type="entry name" value="NAD(P)-binding Rossmann-fold domains"/>
    <property type="match status" value="1"/>
</dbReference>